<evidence type="ECO:0000256" key="6">
    <source>
        <dbReference type="ARBA" id="ARBA00022553"/>
    </source>
</evidence>
<dbReference type="EMBL" id="CP046045">
    <property type="protein sequence ID" value="QGM26992.1"/>
    <property type="molecule type" value="Genomic_DNA"/>
</dbReference>
<evidence type="ECO:0000259" key="13">
    <source>
        <dbReference type="Pfam" id="PF02880"/>
    </source>
</evidence>
<organism evidence="14 16">
    <name type="scientific">Acinetobacter towneri</name>
    <dbReference type="NCBI Taxonomy" id="202956"/>
    <lineage>
        <taxon>Bacteria</taxon>
        <taxon>Pseudomonadati</taxon>
        <taxon>Pseudomonadota</taxon>
        <taxon>Gammaproteobacteria</taxon>
        <taxon>Moraxellales</taxon>
        <taxon>Moraxellaceae</taxon>
        <taxon>Acinetobacter</taxon>
    </lineage>
</organism>
<dbReference type="Proteomes" id="UP000405075">
    <property type="component" value="Chromosome"/>
</dbReference>
<protein>
    <recommendedName>
        <fullName evidence="5">phosphomannomutase</fullName>
        <ecNumber evidence="5">5.4.2.8</ecNumber>
    </recommendedName>
</protein>
<keyword evidence="9" id="KW-0413">Isomerase</keyword>
<dbReference type="InterPro" id="IPR016066">
    <property type="entry name" value="A-D-PHexomutase_CS"/>
</dbReference>
<dbReference type="Pfam" id="PF02879">
    <property type="entry name" value="PGM_PMM_II"/>
    <property type="match status" value="1"/>
</dbReference>
<dbReference type="EMBL" id="CP071770">
    <property type="protein sequence ID" value="QTD62438.1"/>
    <property type="molecule type" value="Genomic_DNA"/>
</dbReference>
<evidence type="ECO:0000256" key="9">
    <source>
        <dbReference type="ARBA" id="ARBA00023235"/>
    </source>
</evidence>
<evidence type="ECO:0000256" key="3">
    <source>
        <dbReference type="ARBA" id="ARBA00004699"/>
    </source>
</evidence>
<sequence>MNNPQTLFPQHIFRAYDIRGKETVLTAKLVHAIAQGLVQQYQQEKQTQISIGYDARLNSPAYAEIMRQVFLAHQFQVTMVGCCSSPMLYFMARHTAGNGIMLTASHNPKSDNGIKWIVQGEPPTPEMIQHVAHDAAPYYLNTDAAPSIASQHATNISHEFIEDACQQYQQAMLNDIQLAGTFKVVLDGMYGSAGHCAALVLQKMGCEVIALRCEANGHFPEHAPDPSQEKHLQHLKAAVREHQADIGIALDGDGDRVVLLDEHANVLSADRLLSLFAEMCLKTHPQHQVVFDVKCSTMVRNTVRDLGGEAVMIRTGSTFLRRYLAQSQGKAVFGGEYAGHYVFNDGRGFGYDDGIYAALRVLEYLSHSNYSSLSALMQKYPERCCTEDTYISTRNIEPSAVLNDVESSSHRSGAELSKIDGVRLDFEDGFGIIRASNTGEYFTVRFDADNPSRLNDIRDTFVSMLSERYPEIAQDILDAQ</sequence>
<evidence type="ECO:0000256" key="4">
    <source>
        <dbReference type="ARBA" id="ARBA00010231"/>
    </source>
</evidence>
<comment type="pathway">
    <text evidence="3">Nucleotide-sugar biosynthesis; GDP-alpha-D-mannose biosynthesis; alpha-D-mannose 1-phosphate from D-fructose 6-phosphate: step 2/2.</text>
</comment>
<reference evidence="16" key="1">
    <citation type="submission" date="2019-11" db="EMBL/GenBank/DDBJ databases">
        <title>Escherichia coli 1916D6.</title>
        <authorList>
            <person name="Yao H."/>
            <person name="Du X."/>
            <person name="Yu R."/>
            <person name="Li A."/>
        </authorList>
    </citation>
    <scope>NUCLEOTIDE SEQUENCE [LARGE SCALE GENOMIC DNA]</scope>
    <source>
        <strain evidence="16">19110F47</strain>
    </source>
</reference>
<accession>A0AAP9GTK1</accession>
<dbReference type="EC" id="5.4.2.8" evidence="5"/>
<evidence type="ECO:0000313" key="16">
    <source>
        <dbReference type="Proteomes" id="UP000405075"/>
    </source>
</evidence>
<dbReference type="Pfam" id="PF02878">
    <property type="entry name" value="PGM_PMM_I"/>
    <property type="match status" value="1"/>
</dbReference>
<dbReference type="GO" id="GO:0004615">
    <property type="term" value="F:phosphomannomutase activity"/>
    <property type="evidence" value="ECO:0007669"/>
    <property type="project" value="UniProtKB-EC"/>
</dbReference>
<name>A0AAP9GTK1_9GAMM</name>
<evidence type="ECO:0000256" key="2">
    <source>
        <dbReference type="ARBA" id="ARBA00001946"/>
    </source>
</evidence>
<evidence type="ECO:0000256" key="7">
    <source>
        <dbReference type="ARBA" id="ARBA00022723"/>
    </source>
</evidence>
<evidence type="ECO:0000256" key="8">
    <source>
        <dbReference type="ARBA" id="ARBA00022842"/>
    </source>
</evidence>
<keyword evidence="8 10" id="KW-0460">Magnesium</keyword>
<evidence type="ECO:0000313" key="15">
    <source>
        <dbReference type="EMBL" id="QTD62438.1"/>
    </source>
</evidence>
<keyword evidence="17" id="KW-1185">Reference proteome</keyword>
<dbReference type="Pfam" id="PF02880">
    <property type="entry name" value="PGM_PMM_III"/>
    <property type="match status" value="1"/>
</dbReference>
<dbReference type="SUPFAM" id="SSF53738">
    <property type="entry name" value="Phosphoglucomutase, first 3 domains"/>
    <property type="match status" value="3"/>
</dbReference>
<feature type="domain" description="Alpha-D-phosphohexomutase alpha/beta/alpha" evidence="11">
    <location>
        <begin position="12"/>
        <end position="132"/>
    </location>
</feature>
<evidence type="ECO:0000256" key="5">
    <source>
        <dbReference type="ARBA" id="ARBA00012730"/>
    </source>
</evidence>
<dbReference type="SUPFAM" id="SSF55957">
    <property type="entry name" value="Phosphoglucomutase, C-terminal domain"/>
    <property type="match status" value="1"/>
</dbReference>
<feature type="domain" description="Alpha-D-phosphohexomutase alpha/beta/alpha" evidence="13">
    <location>
        <begin position="270"/>
        <end position="381"/>
    </location>
</feature>
<evidence type="ECO:0000313" key="17">
    <source>
        <dbReference type="Proteomes" id="UP000663954"/>
    </source>
</evidence>
<dbReference type="InterPro" id="IPR016055">
    <property type="entry name" value="A-D-PHexomutase_a/b/a-I/II/III"/>
</dbReference>
<proteinExistence type="inferred from homology"/>
<gene>
    <name evidence="14" type="ORF">GJD93_04485</name>
    <name evidence="15" type="ORF">J4G45_04460</name>
</gene>
<evidence type="ECO:0000313" key="14">
    <source>
        <dbReference type="EMBL" id="QGM26992.1"/>
    </source>
</evidence>
<feature type="domain" description="Alpha-D-phosphohexomutase alpha/beta/alpha" evidence="12">
    <location>
        <begin position="168"/>
        <end position="262"/>
    </location>
</feature>
<dbReference type="GeneID" id="64223769"/>
<dbReference type="PANTHER" id="PTHR43771">
    <property type="entry name" value="PHOSPHOMANNOMUTASE"/>
    <property type="match status" value="1"/>
</dbReference>
<evidence type="ECO:0000259" key="11">
    <source>
        <dbReference type="Pfam" id="PF02878"/>
    </source>
</evidence>
<dbReference type="Gene3D" id="3.30.310.50">
    <property type="entry name" value="Alpha-D-phosphohexomutase, C-terminal domain"/>
    <property type="match status" value="1"/>
</dbReference>
<dbReference type="PANTHER" id="PTHR43771:SF2">
    <property type="entry name" value="PHOSPHOMANNOMUTASE_PHOSPHOGLUCOMUTASE"/>
    <property type="match status" value="1"/>
</dbReference>
<keyword evidence="7 10" id="KW-0479">Metal-binding</keyword>
<comment type="catalytic activity">
    <reaction evidence="1">
        <text>alpha-D-mannose 1-phosphate = D-mannose 6-phosphate</text>
        <dbReference type="Rhea" id="RHEA:11140"/>
        <dbReference type="ChEBI" id="CHEBI:58409"/>
        <dbReference type="ChEBI" id="CHEBI:58735"/>
        <dbReference type="EC" id="5.4.2.8"/>
    </reaction>
</comment>
<evidence type="ECO:0000256" key="10">
    <source>
        <dbReference type="RuleBase" id="RU004326"/>
    </source>
</evidence>
<dbReference type="InterPro" id="IPR005845">
    <property type="entry name" value="A-D-PHexomutase_a/b/a-II"/>
</dbReference>
<dbReference type="InterPro" id="IPR036900">
    <property type="entry name" value="A-D-PHexomutase_C_sf"/>
</dbReference>
<dbReference type="GO" id="GO:0000287">
    <property type="term" value="F:magnesium ion binding"/>
    <property type="evidence" value="ECO:0007669"/>
    <property type="project" value="InterPro"/>
</dbReference>
<evidence type="ECO:0000256" key="1">
    <source>
        <dbReference type="ARBA" id="ARBA00000586"/>
    </source>
</evidence>
<dbReference type="CDD" id="cd03089">
    <property type="entry name" value="PMM_PGM"/>
    <property type="match status" value="1"/>
</dbReference>
<dbReference type="InterPro" id="IPR005841">
    <property type="entry name" value="Alpha-D-phosphohexomutase_SF"/>
</dbReference>
<dbReference type="PRINTS" id="PR00509">
    <property type="entry name" value="PGMPMM"/>
</dbReference>
<dbReference type="GO" id="GO:0005975">
    <property type="term" value="P:carbohydrate metabolic process"/>
    <property type="evidence" value="ECO:0007669"/>
    <property type="project" value="InterPro"/>
</dbReference>
<dbReference type="Gene3D" id="3.40.120.10">
    <property type="entry name" value="Alpha-D-Glucose-1,6-Bisphosphate, subunit A, domain 3"/>
    <property type="match status" value="3"/>
</dbReference>
<comment type="similarity">
    <text evidence="4 10">Belongs to the phosphohexose mutase family.</text>
</comment>
<reference evidence="14" key="2">
    <citation type="submission" date="2019-11" db="EMBL/GenBank/DDBJ databases">
        <authorList>
            <person name="Yao H."/>
            <person name="Du X."/>
            <person name="Yu R."/>
            <person name="Li A."/>
        </authorList>
    </citation>
    <scope>NUCLEOTIDE SEQUENCE</scope>
    <source>
        <strain evidence="14">19110F47</strain>
    </source>
</reference>
<evidence type="ECO:0000259" key="12">
    <source>
        <dbReference type="Pfam" id="PF02879"/>
    </source>
</evidence>
<dbReference type="Proteomes" id="UP000663954">
    <property type="component" value="Chromosome"/>
</dbReference>
<reference evidence="15 17" key="3">
    <citation type="journal article" date="2020" name="Front. Cell. Infect. Microbiol.">
        <title>Characterization of Three Porcine Acinetobacter towneri Strains Co-Harboring tet(X3) and bla OXA-58.</title>
        <authorList>
            <person name="Ma J."/>
            <person name="Wang J."/>
            <person name="Feng J."/>
            <person name="Liu Y."/>
            <person name="Yang B."/>
            <person name="Li R."/>
            <person name="Bai L."/>
            <person name="He T."/>
            <person name="Wang X."/>
            <person name="Yang Z."/>
        </authorList>
    </citation>
    <scope>NUCLEOTIDE SEQUENCE [LARGE SCALE GENOMIC DNA]</scope>
    <source>
        <strain evidence="15 17">GX5</strain>
    </source>
</reference>
<keyword evidence="6" id="KW-0597">Phosphoprotein</keyword>
<dbReference type="AlphaFoldDB" id="A0AAP9GTK1"/>
<dbReference type="PROSITE" id="PS00710">
    <property type="entry name" value="PGM_PMM"/>
    <property type="match status" value="1"/>
</dbReference>
<dbReference type="InterPro" id="IPR005846">
    <property type="entry name" value="A-D-PHexomutase_a/b/a-III"/>
</dbReference>
<dbReference type="InterPro" id="IPR005844">
    <property type="entry name" value="A-D-PHexomutase_a/b/a-I"/>
</dbReference>
<dbReference type="RefSeq" id="WP_004975308.1">
    <property type="nucleotide sequence ID" value="NZ_BBNL01000004.1"/>
</dbReference>
<reference evidence="15" key="4">
    <citation type="submission" date="2021-03" db="EMBL/GenBank/DDBJ databases">
        <authorList>
            <person name="Ma J."/>
        </authorList>
    </citation>
    <scope>NUCLEOTIDE SEQUENCE</scope>
    <source>
        <strain evidence="15">GX5</strain>
    </source>
</reference>
<comment type="cofactor">
    <cofactor evidence="2">
        <name>Mg(2+)</name>
        <dbReference type="ChEBI" id="CHEBI:18420"/>
    </cofactor>
</comment>